<evidence type="ECO:0000313" key="3">
    <source>
        <dbReference type="Proteomes" id="UP000593579"/>
    </source>
</evidence>
<dbReference type="Pfam" id="PF03184">
    <property type="entry name" value="DDE_1"/>
    <property type="match status" value="1"/>
</dbReference>
<dbReference type="Proteomes" id="UP000593579">
    <property type="component" value="Unassembled WGS sequence"/>
</dbReference>
<organism evidence="2 3">
    <name type="scientific">Gossypium gossypioides</name>
    <name type="common">Mexican cotton</name>
    <name type="synonym">Selera gossypioides</name>
    <dbReference type="NCBI Taxonomy" id="34282"/>
    <lineage>
        <taxon>Eukaryota</taxon>
        <taxon>Viridiplantae</taxon>
        <taxon>Streptophyta</taxon>
        <taxon>Embryophyta</taxon>
        <taxon>Tracheophyta</taxon>
        <taxon>Spermatophyta</taxon>
        <taxon>Magnoliopsida</taxon>
        <taxon>eudicotyledons</taxon>
        <taxon>Gunneridae</taxon>
        <taxon>Pentapetalae</taxon>
        <taxon>rosids</taxon>
        <taxon>malvids</taxon>
        <taxon>Malvales</taxon>
        <taxon>Malvaceae</taxon>
        <taxon>Malvoideae</taxon>
        <taxon>Gossypium</taxon>
    </lineage>
</organism>
<reference evidence="2 3" key="1">
    <citation type="journal article" date="2019" name="Genome Biol. Evol.">
        <title>Insights into the evolution of the New World diploid cottons (Gossypium, subgenus Houzingenia) based on genome sequencing.</title>
        <authorList>
            <person name="Grover C.E."/>
            <person name="Arick M.A. 2nd"/>
            <person name="Thrash A."/>
            <person name="Conover J.L."/>
            <person name="Sanders W.S."/>
            <person name="Peterson D.G."/>
            <person name="Frelichowski J.E."/>
            <person name="Scheffler J.A."/>
            <person name="Scheffler B.E."/>
            <person name="Wendel J.F."/>
        </authorList>
    </citation>
    <scope>NUCLEOTIDE SEQUENCE [LARGE SCALE GENOMIC DNA]</scope>
    <source>
        <strain evidence="2">5</strain>
        <tissue evidence="2">Leaf</tissue>
    </source>
</reference>
<evidence type="ECO:0000259" key="1">
    <source>
        <dbReference type="Pfam" id="PF03184"/>
    </source>
</evidence>
<dbReference type="GO" id="GO:0003676">
    <property type="term" value="F:nucleic acid binding"/>
    <property type="evidence" value="ECO:0007669"/>
    <property type="project" value="InterPro"/>
</dbReference>
<dbReference type="EMBL" id="JABEZY010273743">
    <property type="protein sequence ID" value="MBA0756212.1"/>
    <property type="molecule type" value="Genomic_DNA"/>
</dbReference>
<name>A0A7J9D668_GOSGO</name>
<dbReference type="OrthoDB" id="984914at2759"/>
<protein>
    <recommendedName>
        <fullName evidence="1">DDE-1 domain-containing protein</fullName>
    </recommendedName>
</protein>
<gene>
    <name evidence="2" type="ORF">Gogos_000012</name>
</gene>
<dbReference type="InterPro" id="IPR004875">
    <property type="entry name" value="DDE_SF_endonuclease_dom"/>
</dbReference>
<comment type="caution">
    <text evidence="2">The sequence shown here is derived from an EMBL/GenBank/DDBJ whole genome shotgun (WGS) entry which is preliminary data.</text>
</comment>
<sequence length="77" mass="9233">MIGLLFQDFVRWFDARMTAVKIYYLHCFYSRILKGYEKGEINPEKINVLDAIHFINVAWNIDVKPTTIANYFRRCKI</sequence>
<dbReference type="AlphaFoldDB" id="A0A7J9D668"/>
<feature type="domain" description="DDE-1" evidence="1">
    <location>
        <begin position="19"/>
        <end position="72"/>
    </location>
</feature>
<keyword evidence="3" id="KW-1185">Reference proteome</keyword>
<proteinExistence type="predicted"/>
<evidence type="ECO:0000313" key="2">
    <source>
        <dbReference type="EMBL" id="MBA0756212.1"/>
    </source>
</evidence>
<accession>A0A7J9D668</accession>